<dbReference type="InterPro" id="IPR001138">
    <property type="entry name" value="Zn2Cys6_DnaBD"/>
</dbReference>
<keyword evidence="2" id="KW-0539">Nucleus</keyword>
<protein>
    <submittedName>
        <fullName evidence="5">Fungal specific transcription factor</fullName>
    </submittedName>
</protein>
<evidence type="ECO:0000256" key="2">
    <source>
        <dbReference type="ARBA" id="ARBA00023242"/>
    </source>
</evidence>
<accession>A0A179F643</accession>
<gene>
    <name evidence="5" type="ORF">VFPPC_06703</name>
</gene>
<evidence type="ECO:0000256" key="3">
    <source>
        <dbReference type="SAM" id="MobiDB-lite"/>
    </source>
</evidence>
<dbReference type="SMART" id="SM00906">
    <property type="entry name" value="Fungal_trans"/>
    <property type="match status" value="1"/>
</dbReference>
<proteinExistence type="predicted"/>
<dbReference type="SMART" id="SM00066">
    <property type="entry name" value="GAL4"/>
    <property type="match status" value="1"/>
</dbReference>
<feature type="region of interest" description="Disordered" evidence="3">
    <location>
        <begin position="582"/>
        <end position="610"/>
    </location>
</feature>
<dbReference type="InterPro" id="IPR036864">
    <property type="entry name" value="Zn2-C6_fun-type_DNA-bd_sf"/>
</dbReference>
<name>A0A179F643_METCM</name>
<dbReference type="GO" id="GO:0008270">
    <property type="term" value="F:zinc ion binding"/>
    <property type="evidence" value="ECO:0007669"/>
    <property type="project" value="InterPro"/>
</dbReference>
<dbReference type="GO" id="GO:0003677">
    <property type="term" value="F:DNA binding"/>
    <property type="evidence" value="ECO:0007669"/>
    <property type="project" value="InterPro"/>
</dbReference>
<dbReference type="RefSeq" id="XP_018138457.1">
    <property type="nucleotide sequence ID" value="XM_018285695.1"/>
</dbReference>
<dbReference type="OrthoDB" id="39175at2759"/>
<dbReference type="PANTHER" id="PTHR46910">
    <property type="entry name" value="TRANSCRIPTION FACTOR PDR1"/>
    <property type="match status" value="1"/>
</dbReference>
<comment type="caution">
    <text evidence="5">The sequence shown here is derived from an EMBL/GenBank/DDBJ whole genome shotgun (WGS) entry which is preliminary data.</text>
</comment>
<keyword evidence="1" id="KW-0479">Metal-binding</keyword>
<dbReference type="Pfam" id="PF04082">
    <property type="entry name" value="Fungal_trans"/>
    <property type="match status" value="1"/>
</dbReference>
<feature type="compositionally biased region" description="Polar residues" evidence="3">
    <location>
        <begin position="7"/>
        <end position="17"/>
    </location>
</feature>
<dbReference type="GO" id="GO:0000981">
    <property type="term" value="F:DNA-binding transcription factor activity, RNA polymerase II-specific"/>
    <property type="evidence" value="ECO:0007669"/>
    <property type="project" value="InterPro"/>
</dbReference>
<dbReference type="CDD" id="cd12148">
    <property type="entry name" value="fungal_TF_MHR"/>
    <property type="match status" value="1"/>
</dbReference>
<dbReference type="EMBL" id="LSBJ02000008">
    <property type="protein sequence ID" value="OAQ60579.1"/>
    <property type="molecule type" value="Genomic_DNA"/>
</dbReference>
<dbReference type="SUPFAM" id="SSF57701">
    <property type="entry name" value="Zn2/Cys6 DNA-binding domain"/>
    <property type="match status" value="1"/>
</dbReference>
<evidence type="ECO:0000313" key="6">
    <source>
        <dbReference type="Proteomes" id="UP000078397"/>
    </source>
</evidence>
<dbReference type="PROSITE" id="PS00463">
    <property type="entry name" value="ZN2_CY6_FUNGAL_1"/>
    <property type="match status" value="1"/>
</dbReference>
<dbReference type="GeneID" id="28849689"/>
<evidence type="ECO:0000256" key="1">
    <source>
        <dbReference type="ARBA" id="ARBA00022723"/>
    </source>
</evidence>
<evidence type="ECO:0000313" key="5">
    <source>
        <dbReference type="EMBL" id="OAQ60579.1"/>
    </source>
</evidence>
<dbReference type="Gene3D" id="4.10.240.10">
    <property type="entry name" value="Zn(2)-C6 fungal-type DNA-binding domain"/>
    <property type="match status" value="1"/>
</dbReference>
<feature type="domain" description="Zn(2)-C6 fungal-type" evidence="4">
    <location>
        <begin position="29"/>
        <end position="58"/>
    </location>
</feature>
<dbReference type="Pfam" id="PF00172">
    <property type="entry name" value="Zn_clus"/>
    <property type="match status" value="1"/>
</dbReference>
<dbReference type="PANTHER" id="PTHR46910:SF13">
    <property type="entry name" value="SPECIFIC TRANSCRIPTION FACTOR, PUTATIVE (AFU_ORTHOLOGUE AFUA_4G06190)-RELATED"/>
    <property type="match status" value="1"/>
</dbReference>
<dbReference type="CDD" id="cd00067">
    <property type="entry name" value="GAL4"/>
    <property type="match status" value="1"/>
</dbReference>
<keyword evidence="6" id="KW-1185">Reference proteome</keyword>
<dbReference type="Proteomes" id="UP000078397">
    <property type="component" value="Unassembled WGS sequence"/>
</dbReference>
<reference evidence="5 6" key="1">
    <citation type="journal article" date="2016" name="PLoS Pathog.">
        <title>Biosynthesis of antibiotic leucinostatins in bio-control fungus Purpureocillium lilacinum and their inhibition on phytophthora revealed by genome mining.</title>
        <authorList>
            <person name="Wang G."/>
            <person name="Liu Z."/>
            <person name="Lin R."/>
            <person name="Li E."/>
            <person name="Mao Z."/>
            <person name="Ling J."/>
            <person name="Yang Y."/>
            <person name="Yin W.B."/>
            <person name="Xie B."/>
        </authorList>
    </citation>
    <scope>NUCLEOTIDE SEQUENCE [LARGE SCALE GENOMIC DNA]</scope>
    <source>
        <strain evidence="5">170</strain>
    </source>
</reference>
<feature type="region of interest" description="Disordered" evidence="3">
    <location>
        <begin position="1"/>
        <end position="22"/>
    </location>
</feature>
<dbReference type="InterPro" id="IPR050987">
    <property type="entry name" value="AtrR-like"/>
</dbReference>
<dbReference type="GO" id="GO:0006351">
    <property type="term" value="P:DNA-templated transcription"/>
    <property type="evidence" value="ECO:0007669"/>
    <property type="project" value="InterPro"/>
</dbReference>
<dbReference type="PROSITE" id="PS50048">
    <property type="entry name" value="ZN2_CY6_FUNGAL_2"/>
    <property type="match status" value="1"/>
</dbReference>
<organism evidence="5 6">
    <name type="scientific">Pochonia chlamydosporia 170</name>
    <dbReference type="NCBI Taxonomy" id="1380566"/>
    <lineage>
        <taxon>Eukaryota</taxon>
        <taxon>Fungi</taxon>
        <taxon>Dikarya</taxon>
        <taxon>Ascomycota</taxon>
        <taxon>Pezizomycotina</taxon>
        <taxon>Sordariomycetes</taxon>
        <taxon>Hypocreomycetidae</taxon>
        <taxon>Hypocreales</taxon>
        <taxon>Clavicipitaceae</taxon>
        <taxon>Pochonia</taxon>
    </lineage>
</organism>
<dbReference type="KEGG" id="pchm:VFPPC_06703"/>
<dbReference type="AlphaFoldDB" id="A0A179F643"/>
<dbReference type="InterPro" id="IPR007219">
    <property type="entry name" value="XnlR_reg_dom"/>
</dbReference>
<evidence type="ECO:0000259" key="4">
    <source>
        <dbReference type="PROSITE" id="PS50048"/>
    </source>
</evidence>
<sequence>MADAAASESSVPSTNAGNRKRRNPYTPIACDECKRRKIKCTGERPCKGCRTSDTPCIFERTTRYRANTRPAGLNNEEFDIASIPEPAASAAVAGEALPQPQVAYDSTWPLPGDGWGGPGNTSTYTSGMGYVVPTEGAINGDMGPNLSCDNSLAAADLTRQLVPLYHHDSMGSILTHVPSDRWTRILSAYEEEIGMLYPYLDLDAVRREITESERAFSAGASDDVAGQRLEHLLILILAVVSSLEDQDIIKVVKPWVEELYEKYFINAQLNLAASDDVAYLLLCCSFFFLSDRDLMAWRAIGAVMRLLLEMGYHKGEATPMLNRPGGSNGYVIEERLFWCVYAFDRRLSFETRMPFVIQDRDITRDLKFPDKSIEVQFLKHIVVLGRIAGDVRDFFASKANHHTGSAESERDFLDYRTVQWRENVSKSLRFGGIQDKFDPSKEKRSRYRLRAVLYLKSNQLRMFLFRRWAAKPGGGTFDDASANKVAVIARESIRIILNLARSSDIHRHHHRMFNHFIQVALSSLLLTLNTNNQIDAVEFIEDIHDAIELLRRLSFHSPVTLKLVDKLGWVREAVRKLGRTRTERAFGNDGQPPETSAVSSPGRHAGGKNDLMAGVSSIQHESNGTGDTFRHATDRSTNAWATSTASDFNQSDHEDLRGANLQQFRHVPQHMENPLPHLDGTMQNMNLMGPGSLVGNMSSNEMLYGQQASPMTTLSSQSAHYTNAQDTIDLQAYLSVLRYPELGELLHEYAFQDNFSF</sequence>